<dbReference type="FunFam" id="3.30.160.60:FF:001685">
    <property type="entry name" value="Zinc finger and BTB domain-containing 5"/>
    <property type="match status" value="2"/>
</dbReference>
<dbReference type="InterPro" id="IPR013087">
    <property type="entry name" value="Znf_C2H2_type"/>
</dbReference>
<evidence type="ECO:0000256" key="6">
    <source>
        <dbReference type="PROSITE-ProRule" id="PRU00042"/>
    </source>
</evidence>
<feature type="domain" description="C2H2-type" evidence="7">
    <location>
        <begin position="347"/>
        <end position="374"/>
    </location>
</feature>
<evidence type="ECO:0000313" key="9">
    <source>
        <dbReference type="Proteomes" id="UP001558652"/>
    </source>
</evidence>
<sequence>MEVVRMVLKGFRYGKRVGMGGYNADVIGKHRHDSVIRKKSPLLVMDHFAPIKREETTIKQEILDIGEVYEEVEPIKLEKVSNIKQEILDIGEVHDQVEHVDPIKLEEGATIKQEILDIREIYDDHAPIKDEHCSDDDTGFRGDLDAYSKTISVAYTGVFVCHHCGFEADCLDDMRRHMRRHRGLSVGDQVSRAEEVGRDTSMCRGQGVYLRGTGEASQLSNLKKSKMVNTGEKLFSCDQCNYRASQLSYLKIHKRVHTGEKPFLCDQCDYRASHLGSLKIHKRVHSGEKPFSCDQCHYRASQLSNLKIHKRVHTGEKPFLCDQCHYRASQLSNLKIHKRVHTGEKPFLCDQCNYRTSYLGCLKMHKGTHIGEKLFS</sequence>
<feature type="domain" description="C2H2-type" evidence="7">
    <location>
        <begin position="291"/>
        <end position="318"/>
    </location>
</feature>
<name>A0ABD0XWZ9_9HEMI</name>
<dbReference type="Gene3D" id="3.30.160.60">
    <property type="entry name" value="Classic Zinc Finger"/>
    <property type="match status" value="5"/>
</dbReference>
<dbReference type="FunFam" id="3.30.160.60:FF:000630">
    <property type="entry name" value="Zinc finger protein 180"/>
    <property type="match status" value="1"/>
</dbReference>
<evidence type="ECO:0000256" key="2">
    <source>
        <dbReference type="ARBA" id="ARBA00022737"/>
    </source>
</evidence>
<dbReference type="PANTHER" id="PTHR24393:SF163">
    <property type="entry name" value="GASTRULA ZINC FINGER PROTEIN XLCGF7.1-LIKE"/>
    <property type="match status" value="1"/>
</dbReference>
<dbReference type="PROSITE" id="PS50157">
    <property type="entry name" value="ZINC_FINGER_C2H2_2"/>
    <property type="match status" value="5"/>
</dbReference>
<proteinExistence type="predicted"/>
<keyword evidence="3 6" id="KW-0863">Zinc-finger</keyword>
<keyword evidence="9" id="KW-1185">Reference proteome</keyword>
<evidence type="ECO:0000256" key="1">
    <source>
        <dbReference type="ARBA" id="ARBA00022723"/>
    </source>
</evidence>
<dbReference type="SUPFAM" id="SSF57667">
    <property type="entry name" value="beta-beta-alpha zinc fingers"/>
    <property type="match status" value="3"/>
</dbReference>
<dbReference type="PANTHER" id="PTHR24393">
    <property type="entry name" value="ZINC FINGER PROTEIN"/>
    <property type="match status" value="1"/>
</dbReference>
<protein>
    <recommendedName>
        <fullName evidence="7">C2H2-type domain-containing protein</fullName>
    </recommendedName>
</protein>
<accession>A0ABD0XWZ9</accession>
<keyword evidence="1" id="KW-0479">Metal-binding</keyword>
<evidence type="ECO:0000256" key="5">
    <source>
        <dbReference type="ARBA" id="ARBA00023242"/>
    </source>
</evidence>
<reference evidence="8 9" key="1">
    <citation type="submission" date="2024-07" db="EMBL/GenBank/DDBJ databases">
        <title>Chromosome-level genome assembly of the water stick insect Ranatra chinensis (Heteroptera: Nepidae).</title>
        <authorList>
            <person name="Liu X."/>
        </authorList>
    </citation>
    <scope>NUCLEOTIDE SEQUENCE [LARGE SCALE GENOMIC DNA]</scope>
    <source>
        <strain evidence="8">Cailab_2021Rc</strain>
        <tissue evidence="8">Muscle</tissue>
    </source>
</reference>
<feature type="domain" description="C2H2-type" evidence="7">
    <location>
        <begin position="319"/>
        <end position="346"/>
    </location>
</feature>
<dbReference type="GO" id="GO:0005634">
    <property type="term" value="C:nucleus"/>
    <property type="evidence" value="ECO:0007669"/>
    <property type="project" value="UniProtKB-ARBA"/>
</dbReference>
<keyword evidence="5" id="KW-0539">Nucleus</keyword>
<dbReference type="AlphaFoldDB" id="A0ABD0XWZ9"/>
<evidence type="ECO:0000259" key="7">
    <source>
        <dbReference type="PROSITE" id="PS50157"/>
    </source>
</evidence>
<dbReference type="GO" id="GO:0008270">
    <property type="term" value="F:zinc ion binding"/>
    <property type="evidence" value="ECO:0007669"/>
    <property type="project" value="UniProtKB-KW"/>
</dbReference>
<dbReference type="InterPro" id="IPR036236">
    <property type="entry name" value="Znf_C2H2_sf"/>
</dbReference>
<keyword evidence="4" id="KW-0862">Zinc</keyword>
<evidence type="ECO:0000256" key="3">
    <source>
        <dbReference type="ARBA" id="ARBA00022771"/>
    </source>
</evidence>
<organism evidence="8 9">
    <name type="scientific">Ranatra chinensis</name>
    <dbReference type="NCBI Taxonomy" id="642074"/>
    <lineage>
        <taxon>Eukaryota</taxon>
        <taxon>Metazoa</taxon>
        <taxon>Ecdysozoa</taxon>
        <taxon>Arthropoda</taxon>
        <taxon>Hexapoda</taxon>
        <taxon>Insecta</taxon>
        <taxon>Pterygota</taxon>
        <taxon>Neoptera</taxon>
        <taxon>Paraneoptera</taxon>
        <taxon>Hemiptera</taxon>
        <taxon>Heteroptera</taxon>
        <taxon>Panheteroptera</taxon>
        <taxon>Nepomorpha</taxon>
        <taxon>Nepidae</taxon>
        <taxon>Ranatrinae</taxon>
        <taxon>Ranatra</taxon>
    </lineage>
</organism>
<dbReference type="FunFam" id="3.30.160.60:FF:000446">
    <property type="entry name" value="Zinc finger protein"/>
    <property type="match status" value="1"/>
</dbReference>
<dbReference type="Proteomes" id="UP001558652">
    <property type="component" value="Unassembled WGS sequence"/>
</dbReference>
<dbReference type="EMBL" id="JBFDAA010000020">
    <property type="protein sequence ID" value="KAL1115392.1"/>
    <property type="molecule type" value="Genomic_DNA"/>
</dbReference>
<dbReference type="SMART" id="SM00355">
    <property type="entry name" value="ZnF_C2H2"/>
    <property type="match status" value="6"/>
</dbReference>
<dbReference type="FunFam" id="3.30.160.60:FF:002127">
    <property type="entry name" value="Uncharacterized protein"/>
    <property type="match status" value="1"/>
</dbReference>
<gene>
    <name evidence="8" type="ORF">AAG570_007422</name>
</gene>
<keyword evidence="2" id="KW-0677">Repeat</keyword>
<feature type="domain" description="C2H2-type" evidence="7">
    <location>
        <begin position="263"/>
        <end position="290"/>
    </location>
</feature>
<comment type="caution">
    <text evidence="8">The sequence shown here is derived from an EMBL/GenBank/DDBJ whole genome shotgun (WGS) entry which is preliminary data.</text>
</comment>
<feature type="domain" description="C2H2-type" evidence="7">
    <location>
        <begin position="235"/>
        <end position="262"/>
    </location>
</feature>
<evidence type="ECO:0000256" key="4">
    <source>
        <dbReference type="ARBA" id="ARBA00022833"/>
    </source>
</evidence>
<evidence type="ECO:0000313" key="8">
    <source>
        <dbReference type="EMBL" id="KAL1115392.1"/>
    </source>
</evidence>